<accession>A0A183FTS0</accession>
<feature type="region of interest" description="Disordered" evidence="1">
    <location>
        <begin position="161"/>
        <end position="182"/>
    </location>
</feature>
<dbReference type="AlphaFoldDB" id="A0A183FTS0"/>
<evidence type="ECO:0000256" key="1">
    <source>
        <dbReference type="SAM" id="MobiDB-lite"/>
    </source>
</evidence>
<dbReference type="WBParaSite" id="HPBE_0001150601-mRNA-1">
    <property type="protein sequence ID" value="HPBE_0001150601-mRNA-1"/>
    <property type="gene ID" value="HPBE_0001150601"/>
</dbReference>
<protein>
    <submittedName>
        <fullName evidence="4">CBM21 domain-containing protein</fullName>
    </submittedName>
</protein>
<sequence>MNDDDVCIAREEEHPLAAIKKFCFMDLEEVVCFEEFKILQTEATQLMADINVAKSLSLERRLILCAADPVTLPPSGITFSVSNCTKSWILSADGPFVNIDLVAAAITWTPEPRENIYVLSMSLYRFLLKMDGKEWWNDKVERKQTGGVSIPLRNQIGKLAKERGPTRRKCSPTSEINKKSAF</sequence>
<proteinExistence type="predicted"/>
<dbReference type="EMBL" id="UZAH01027131">
    <property type="protein sequence ID" value="VDO88853.1"/>
    <property type="molecule type" value="Genomic_DNA"/>
</dbReference>
<dbReference type="OrthoDB" id="5873076at2759"/>
<accession>A0A3P8ACX0</accession>
<evidence type="ECO:0000313" key="2">
    <source>
        <dbReference type="EMBL" id="VDO88853.1"/>
    </source>
</evidence>
<name>A0A183FTS0_HELPZ</name>
<organism evidence="3 4">
    <name type="scientific">Heligmosomoides polygyrus</name>
    <name type="common">Parasitic roundworm</name>
    <dbReference type="NCBI Taxonomy" id="6339"/>
    <lineage>
        <taxon>Eukaryota</taxon>
        <taxon>Metazoa</taxon>
        <taxon>Ecdysozoa</taxon>
        <taxon>Nematoda</taxon>
        <taxon>Chromadorea</taxon>
        <taxon>Rhabditida</taxon>
        <taxon>Rhabditina</taxon>
        <taxon>Rhabditomorpha</taxon>
        <taxon>Strongyloidea</taxon>
        <taxon>Heligmosomidae</taxon>
        <taxon>Heligmosomoides</taxon>
    </lineage>
</organism>
<evidence type="ECO:0000313" key="4">
    <source>
        <dbReference type="WBParaSite" id="HPBE_0001150601-mRNA-1"/>
    </source>
</evidence>
<reference evidence="2 3" key="1">
    <citation type="submission" date="2018-11" db="EMBL/GenBank/DDBJ databases">
        <authorList>
            <consortium name="Pathogen Informatics"/>
        </authorList>
    </citation>
    <scope>NUCLEOTIDE SEQUENCE [LARGE SCALE GENOMIC DNA]</scope>
</reference>
<dbReference type="Proteomes" id="UP000050761">
    <property type="component" value="Unassembled WGS sequence"/>
</dbReference>
<keyword evidence="3" id="KW-1185">Reference proteome</keyword>
<gene>
    <name evidence="2" type="ORF">HPBE_LOCUS11507</name>
</gene>
<reference evidence="4" key="2">
    <citation type="submission" date="2019-09" db="UniProtKB">
        <authorList>
            <consortium name="WormBaseParasite"/>
        </authorList>
    </citation>
    <scope>IDENTIFICATION</scope>
</reference>
<evidence type="ECO:0000313" key="3">
    <source>
        <dbReference type="Proteomes" id="UP000050761"/>
    </source>
</evidence>